<accession>A0ABS2Z5M0</accession>
<keyword evidence="10" id="KW-0393">Immunoglobulin domain</keyword>
<keyword evidence="5 13" id="KW-1133">Transmembrane helix</keyword>
<evidence type="ECO:0000256" key="10">
    <source>
        <dbReference type="ARBA" id="ARBA00023319"/>
    </source>
</evidence>
<dbReference type="InterPro" id="IPR007110">
    <property type="entry name" value="Ig-like_dom"/>
</dbReference>
<protein>
    <submittedName>
        <fullName evidence="15">HECAM protein</fullName>
    </submittedName>
</protein>
<keyword evidence="7" id="KW-1015">Disulfide bond</keyword>
<gene>
    <name evidence="15" type="primary">Hepacam</name>
    <name evidence="15" type="ORF">GTO92_0000867</name>
</gene>
<keyword evidence="4" id="KW-0732">Signal</keyword>
<evidence type="ECO:0000256" key="12">
    <source>
        <dbReference type="SAM" id="MobiDB-lite"/>
    </source>
</evidence>
<evidence type="ECO:0000256" key="7">
    <source>
        <dbReference type="ARBA" id="ARBA00023157"/>
    </source>
</evidence>
<evidence type="ECO:0000256" key="9">
    <source>
        <dbReference type="ARBA" id="ARBA00023306"/>
    </source>
</evidence>
<dbReference type="InterPro" id="IPR013783">
    <property type="entry name" value="Ig-like_fold"/>
</dbReference>
<reference evidence="15" key="1">
    <citation type="journal article" date="2021" name="Cell">
        <title>Tracing the genetic footprints of vertebrate landing in non-teleost ray-finned fishes.</title>
        <authorList>
            <person name="Bi X."/>
            <person name="Wang K."/>
            <person name="Yang L."/>
            <person name="Pan H."/>
            <person name="Jiang H."/>
            <person name="Wei Q."/>
            <person name="Fang M."/>
            <person name="Yu H."/>
            <person name="Zhu C."/>
            <person name="Cai Y."/>
            <person name="He Y."/>
            <person name="Gan X."/>
            <person name="Zeng H."/>
            <person name="Yu D."/>
            <person name="Zhu Y."/>
            <person name="Jiang H."/>
            <person name="Qiu Q."/>
            <person name="Yang H."/>
            <person name="Zhang Y.E."/>
            <person name="Wang W."/>
            <person name="Zhu M."/>
            <person name="He S."/>
            <person name="Zhang G."/>
        </authorList>
    </citation>
    <scope>NUCLEOTIDE SEQUENCE</scope>
    <source>
        <strain evidence="15">Bchr_001</strain>
    </source>
</reference>
<dbReference type="PANTHER" id="PTHR44888:SF2">
    <property type="entry name" value="HEPATIC AND GLIAL CELL ADHESION MOLECULE"/>
    <property type="match status" value="1"/>
</dbReference>
<feature type="region of interest" description="Disordered" evidence="12">
    <location>
        <begin position="255"/>
        <end position="389"/>
    </location>
</feature>
<feature type="non-terminal residue" evidence="15">
    <location>
        <position position="1"/>
    </location>
</feature>
<dbReference type="PROSITE" id="PS50835">
    <property type="entry name" value="IG_LIKE"/>
    <property type="match status" value="1"/>
</dbReference>
<evidence type="ECO:0000313" key="15">
    <source>
        <dbReference type="EMBL" id="MBN3293786.1"/>
    </source>
</evidence>
<dbReference type="InterPro" id="IPR013106">
    <property type="entry name" value="Ig_V-set"/>
</dbReference>
<evidence type="ECO:0000256" key="13">
    <source>
        <dbReference type="SAM" id="Phobius"/>
    </source>
</evidence>
<evidence type="ECO:0000256" key="2">
    <source>
        <dbReference type="ARBA" id="ARBA00022490"/>
    </source>
</evidence>
<evidence type="ECO:0000313" key="16">
    <source>
        <dbReference type="Proteomes" id="UP001166052"/>
    </source>
</evidence>
<dbReference type="InterPro" id="IPR052280">
    <property type="entry name" value="HEPACAM_domain"/>
</dbReference>
<feature type="domain" description="Ig-like" evidence="14">
    <location>
        <begin position="149"/>
        <end position="235"/>
    </location>
</feature>
<keyword evidence="9" id="KW-0131">Cell cycle</keyword>
<evidence type="ECO:0000259" key="14">
    <source>
        <dbReference type="PROSITE" id="PS50835"/>
    </source>
</evidence>
<comment type="subcellular location">
    <subcellularLocation>
        <location evidence="1">Cytoplasm</location>
    </subcellularLocation>
    <subcellularLocation>
        <location evidence="11">Endomembrane system</location>
        <topology evidence="11">Single-pass type I membrane protein</topology>
    </subcellularLocation>
</comment>
<organism evidence="15 16">
    <name type="scientific">Polypterus senegalus</name>
    <name type="common">Senegal bichir</name>
    <dbReference type="NCBI Taxonomy" id="55291"/>
    <lineage>
        <taxon>Eukaryota</taxon>
        <taxon>Metazoa</taxon>
        <taxon>Chordata</taxon>
        <taxon>Craniata</taxon>
        <taxon>Vertebrata</taxon>
        <taxon>Euteleostomi</taxon>
        <taxon>Actinopterygii</taxon>
        <taxon>Polypteriformes</taxon>
        <taxon>Polypteridae</taxon>
        <taxon>Polypterus</taxon>
    </lineage>
</organism>
<dbReference type="PANTHER" id="PTHR44888">
    <property type="entry name" value="HEPACAM FAMILY MEMBER 2-RELATED"/>
    <property type="match status" value="1"/>
</dbReference>
<dbReference type="EMBL" id="JAAWVN010023120">
    <property type="protein sequence ID" value="MBN3293786.1"/>
    <property type="molecule type" value="Genomic_DNA"/>
</dbReference>
<feature type="transmembrane region" description="Helical" evidence="13">
    <location>
        <begin position="7"/>
        <end position="26"/>
    </location>
</feature>
<keyword evidence="8" id="KW-0325">Glycoprotein</keyword>
<keyword evidence="16" id="KW-1185">Reference proteome</keyword>
<proteinExistence type="predicted"/>
<keyword evidence="6 13" id="KW-0472">Membrane</keyword>
<evidence type="ECO:0000256" key="11">
    <source>
        <dbReference type="ARBA" id="ARBA00046288"/>
    </source>
</evidence>
<comment type="caution">
    <text evidence="15">The sequence shown here is derived from an EMBL/GenBank/DDBJ whole genome shotgun (WGS) entry which is preliminary data.</text>
</comment>
<evidence type="ECO:0000256" key="1">
    <source>
        <dbReference type="ARBA" id="ARBA00004496"/>
    </source>
</evidence>
<sequence>MKAEREALAPALPVAIILQLFGLLFYSQTGEVQGVNITSPAAQIRGTFGGSALLSVSYTSTSKDRPVIKWQLKRDKPVTVVQSLGTDIIGNLRPEYKDRVHIFDNGTLLLNNLQLDDEGTYEVQISITDDTFTGERYINLTVDVPVSKPSVVMVSSTVLELTEYFSLNCSHASGTKAQYTWTKGGKALGNDTRLQLSQDQRVLTIVRVLMSDDDIYSCTVENPVSTMKSTPVKLTVYREYDMLGRDKREIEKQISSDYGEHNEAKHEVDVTPKMTEHERKNPVALYVLKETESLGTEDDSPTESQNAAEVLTRANYSSSPPVAVRASRRYHLSPARSPPTGHVHKSPSRSPSSPARSRSATRLRAAGGVHVIREQEEAGLPNETTTTTT</sequence>
<evidence type="ECO:0000256" key="4">
    <source>
        <dbReference type="ARBA" id="ARBA00022729"/>
    </source>
</evidence>
<name>A0ABS2Z5M0_POLSE</name>
<evidence type="ECO:0000256" key="6">
    <source>
        <dbReference type="ARBA" id="ARBA00023136"/>
    </source>
</evidence>
<dbReference type="Proteomes" id="UP001166052">
    <property type="component" value="Unassembled WGS sequence"/>
</dbReference>
<dbReference type="InterPro" id="IPR003598">
    <property type="entry name" value="Ig_sub2"/>
</dbReference>
<dbReference type="Pfam" id="PF13927">
    <property type="entry name" value="Ig_3"/>
    <property type="match status" value="1"/>
</dbReference>
<feature type="compositionally biased region" description="Basic and acidic residues" evidence="12">
    <location>
        <begin position="255"/>
        <end position="281"/>
    </location>
</feature>
<keyword evidence="3 13" id="KW-0812">Transmembrane</keyword>
<feature type="non-terminal residue" evidence="15">
    <location>
        <position position="389"/>
    </location>
</feature>
<dbReference type="SUPFAM" id="SSF48726">
    <property type="entry name" value="Immunoglobulin"/>
    <property type="match status" value="2"/>
</dbReference>
<dbReference type="Gene3D" id="2.60.40.10">
    <property type="entry name" value="Immunoglobulins"/>
    <property type="match status" value="2"/>
</dbReference>
<evidence type="ECO:0000256" key="5">
    <source>
        <dbReference type="ARBA" id="ARBA00022989"/>
    </source>
</evidence>
<dbReference type="SMART" id="SM00408">
    <property type="entry name" value="IGc2"/>
    <property type="match status" value="1"/>
</dbReference>
<evidence type="ECO:0000256" key="3">
    <source>
        <dbReference type="ARBA" id="ARBA00022692"/>
    </source>
</evidence>
<keyword evidence="2" id="KW-0963">Cytoplasm</keyword>
<dbReference type="InterPro" id="IPR036179">
    <property type="entry name" value="Ig-like_dom_sf"/>
</dbReference>
<feature type="compositionally biased region" description="Low complexity" evidence="12">
    <location>
        <begin position="348"/>
        <end position="366"/>
    </location>
</feature>
<dbReference type="SMART" id="SM00409">
    <property type="entry name" value="IG"/>
    <property type="match status" value="2"/>
</dbReference>
<evidence type="ECO:0000256" key="8">
    <source>
        <dbReference type="ARBA" id="ARBA00023180"/>
    </source>
</evidence>
<dbReference type="InterPro" id="IPR003599">
    <property type="entry name" value="Ig_sub"/>
</dbReference>
<dbReference type="Pfam" id="PF07686">
    <property type="entry name" value="V-set"/>
    <property type="match status" value="1"/>
</dbReference>